<feature type="transmembrane region" description="Helical" evidence="1">
    <location>
        <begin position="178"/>
        <end position="198"/>
    </location>
</feature>
<proteinExistence type="predicted"/>
<dbReference type="PANTHER" id="PTHR36435:SF1">
    <property type="entry name" value="CAAX AMINO TERMINAL PROTEASE FAMILY PROTEIN"/>
    <property type="match status" value="1"/>
</dbReference>
<feature type="transmembrane region" description="Helical" evidence="1">
    <location>
        <begin position="60"/>
        <end position="84"/>
    </location>
</feature>
<dbReference type="EC" id="3.4.-.-" evidence="3"/>
<dbReference type="GO" id="GO:0004175">
    <property type="term" value="F:endopeptidase activity"/>
    <property type="evidence" value="ECO:0007669"/>
    <property type="project" value="UniProtKB-ARBA"/>
</dbReference>
<dbReference type="RefSeq" id="WP_256395983.1">
    <property type="nucleotide sequence ID" value="NZ_JANHDJ010000003.1"/>
</dbReference>
<keyword evidence="1" id="KW-0472">Membrane</keyword>
<gene>
    <name evidence="3" type="ORF">ACFSBW_11945</name>
</gene>
<sequence>MSTPVSSPPADDAASTRDKLTTAGVATGLGLGAVALTYVIILPLVFLLTEFEIPLPDSPLVLTTAELIIGQLLVMGGVSVLYLLRTGRGLSYVSVRRPTLVEALMIVAAPFGIIFVTAIVTQLSLLAGIEPSQHALGGLTGVDPSFYLYLVPLMILIVGPFEELLYRGVVQGRLRESFGPIGAIVIASLIFASIHLPAHGFGSAGLASTAASLTALFGGSLVFGGIYEWTGNLTVVALVHGIYNGILLTLLYIVTVYGPEMEELAATSETAAVLLGI</sequence>
<dbReference type="EMBL" id="JBHUDM010000003">
    <property type="protein sequence ID" value="MFD1642584.1"/>
    <property type="molecule type" value="Genomic_DNA"/>
</dbReference>
<dbReference type="AlphaFoldDB" id="A0ABD6DBP7"/>
<evidence type="ECO:0000259" key="2">
    <source>
        <dbReference type="Pfam" id="PF02517"/>
    </source>
</evidence>
<name>A0ABD6DBP7_9EURY</name>
<feature type="transmembrane region" description="Helical" evidence="1">
    <location>
        <begin position="204"/>
        <end position="226"/>
    </location>
</feature>
<dbReference type="InterPro" id="IPR052710">
    <property type="entry name" value="CAAX_protease"/>
</dbReference>
<reference evidence="3 4" key="1">
    <citation type="journal article" date="2019" name="Int. J. Syst. Evol. Microbiol.">
        <title>The Global Catalogue of Microorganisms (GCM) 10K type strain sequencing project: providing services to taxonomists for standard genome sequencing and annotation.</title>
        <authorList>
            <consortium name="The Broad Institute Genomics Platform"/>
            <consortium name="The Broad Institute Genome Sequencing Center for Infectious Disease"/>
            <person name="Wu L."/>
            <person name="Ma J."/>
        </authorList>
    </citation>
    <scope>NUCLEOTIDE SEQUENCE [LARGE SCALE GENOMIC DNA]</scope>
    <source>
        <strain evidence="3 4">CGMCC 1.10593</strain>
    </source>
</reference>
<dbReference type="GO" id="GO:0080120">
    <property type="term" value="P:CAAX-box protein maturation"/>
    <property type="evidence" value="ECO:0007669"/>
    <property type="project" value="UniProtKB-ARBA"/>
</dbReference>
<keyword evidence="4" id="KW-1185">Reference proteome</keyword>
<accession>A0ABD6DBP7</accession>
<evidence type="ECO:0000313" key="4">
    <source>
        <dbReference type="Proteomes" id="UP001597052"/>
    </source>
</evidence>
<feature type="transmembrane region" description="Helical" evidence="1">
    <location>
        <begin position="25"/>
        <end position="48"/>
    </location>
</feature>
<keyword evidence="1" id="KW-0812">Transmembrane</keyword>
<organism evidence="3 4">
    <name type="scientific">Halohasta litorea</name>
    <dbReference type="NCBI Taxonomy" id="869891"/>
    <lineage>
        <taxon>Archaea</taxon>
        <taxon>Methanobacteriati</taxon>
        <taxon>Methanobacteriota</taxon>
        <taxon>Stenosarchaea group</taxon>
        <taxon>Halobacteria</taxon>
        <taxon>Halobacteriales</taxon>
        <taxon>Haloferacaceae</taxon>
        <taxon>Halohasta</taxon>
    </lineage>
</organism>
<dbReference type="InterPro" id="IPR003675">
    <property type="entry name" value="Rce1/LyrA-like_dom"/>
</dbReference>
<evidence type="ECO:0000313" key="3">
    <source>
        <dbReference type="EMBL" id="MFD1642584.1"/>
    </source>
</evidence>
<evidence type="ECO:0000256" key="1">
    <source>
        <dbReference type="SAM" id="Phobius"/>
    </source>
</evidence>
<keyword evidence="3" id="KW-0378">Hydrolase</keyword>
<feature type="domain" description="CAAX prenyl protease 2/Lysostaphin resistance protein A-like" evidence="2">
    <location>
        <begin position="146"/>
        <end position="245"/>
    </location>
</feature>
<dbReference type="Proteomes" id="UP001597052">
    <property type="component" value="Unassembled WGS sequence"/>
</dbReference>
<dbReference type="Pfam" id="PF02517">
    <property type="entry name" value="Rce1-like"/>
    <property type="match status" value="1"/>
</dbReference>
<comment type="caution">
    <text evidence="3">The sequence shown here is derived from an EMBL/GenBank/DDBJ whole genome shotgun (WGS) entry which is preliminary data.</text>
</comment>
<protein>
    <submittedName>
        <fullName evidence="3">CPBP family intramembrane glutamic endopeptidase</fullName>
        <ecNumber evidence="3">3.4.-.-</ecNumber>
    </submittedName>
</protein>
<feature type="transmembrane region" description="Helical" evidence="1">
    <location>
        <begin position="146"/>
        <end position="166"/>
    </location>
</feature>
<dbReference type="PANTHER" id="PTHR36435">
    <property type="entry name" value="SLR1288 PROTEIN"/>
    <property type="match status" value="1"/>
</dbReference>
<feature type="transmembrane region" description="Helical" evidence="1">
    <location>
        <begin position="104"/>
        <end position="126"/>
    </location>
</feature>
<keyword evidence="1" id="KW-1133">Transmembrane helix</keyword>
<feature type="transmembrane region" description="Helical" evidence="1">
    <location>
        <begin position="233"/>
        <end position="254"/>
    </location>
</feature>